<reference evidence="2 3" key="1">
    <citation type="submission" date="2020-08" db="EMBL/GenBank/DDBJ databases">
        <title>Genomic Encyclopedia of Type Strains, Phase IV (KMG-IV): sequencing the most valuable type-strain genomes for metagenomic binning, comparative biology and taxonomic classification.</title>
        <authorList>
            <person name="Goeker M."/>
        </authorList>
    </citation>
    <scope>NUCLEOTIDE SEQUENCE [LARGE SCALE GENOMIC DNA]</scope>
    <source>
        <strain evidence="2 3">DSM 28760</strain>
    </source>
</reference>
<evidence type="ECO:0000313" key="3">
    <source>
        <dbReference type="Proteomes" id="UP000537592"/>
    </source>
</evidence>
<evidence type="ECO:0000313" key="2">
    <source>
        <dbReference type="EMBL" id="MBB3808791.1"/>
    </source>
</evidence>
<keyword evidence="3" id="KW-1185">Reference proteome</keyword>
<comment type="caution">
    <text evidence="2">The sequence shown here is derived from an EMBL/GenBank/DDBJ whole genome shotgun (WGS) entry which is preliminary data.</text>
</comment>
<evidence type="ECO:0000256" key="1">
    <source>
        <dbReference type="SAM" id="Phobius"/>
    </source>
</evidence>
<dbReference type="EMBL" id="JACICC010000002">
    <property type="protein sequence ID" value="MBB3808791.1"/>
    <property type="molecule type" value="Genomic_DNA"/>
</dbReference>
<name>A0A7W6EFH7_9HYPH</name>
<dbReference type="AlphaFoldDB" id="A0A7W6EFH7"/>
<organism evidence="2 3">
    <name type="scientific">Pseudochelatococcus contaminans</name>
    <dbReference type="NCBI Taxonomy" id="1538103"/>
    <lineage>
        <taxon>Bacteria</taxon>
        <taxon>Pseudomonadati</taxon>
        <taxon>Pseudomonadota</taxon>
        <taxon>Alphaproteobacteria</taxon>
        <taxon>Hyphomicrobiales</taxon>
        <taxon>Chelatococcaceae</taxon>
        <taxon>Pseudochelatococcus</taxon>
    </lineage>
</organism>
<accession>A0A7W6EFH7</accession>
<protein>
    <submittedName>
        <fullName evidence="2">Uncharacterized protein</fullName>
    </submittedName>
</protein>
<proteinExistence type="predicted"/>
<dbReference type="Proteomes" id="UP000537592">
    <property type="component" value="Unassembled WGS sequence"/>
</dbReference>
<keyword evidence="1" id="KW-0812">Transmembrane</keyword>
<keyword evidence="1" id="KW-1133">Transmembrane helix</keyword>
<sequence length="31" mass="3218">MTEALYHAAAFIAAVGPSLALLFLAARNASR</sequence>
<gene>
    <name evidence="2" type="ORF">FHS81_000861</name>
</gene>
<feature type="transmembrane region" description="Helical" evidence="1">
    <location>
        <begin position="6"/>
        <end position="26"/>
    </location>
</feature>
<keyword evidence="1" id="KW-0472">Membrane</keyword>